<dbReference type="Pfam" id="PF00128">
    <property type="entry name" value="Alpha-amylase"/>
    <property type="match status" value="1"/>
</dbReference>
<accession>A0ABR2LMR0</accession>
<evidence type="ECO:0000259" key="3">
    <source>
        <dbReference type="SMART" id="SM00642"/>
    </source>
</evidence>
<dbReference type="Gene3D" id="3.20.20.80">
    <property type="entry name" value="Glycosidases"/>
    <property type="match status" value="1"/>
</dbReference>
<proteinExistence type="inferred from homology"/>
<feature type="domain" description="Glycosyl hydrolase family 13 catalytic" evidence="3">
    <location>
        <begin position="23"/>
        <end position="347"/>
    </location>
</feature>
<dbReference type="PANTHER" id="PTHR43447">
    <property type="entry name" value="ALPHA-AMYLASE"/>
    <property type="match status" value="1"/>
</dbReference>
<dbReference type="SUPFAM" id="SSF51445">
    <property type="entry name" value="(Trans)glycosidases"/>
    <property type="match status" value="1"/>
</dbReference>
<evidence type="ECO:0000256" key="2">
    <source>
        <dbReference type="ARBA" id="ARBA00030238"/>
    </source>
</evidence>
<dbReference type="InterPro" id="IPR017853">
    <property type="entry name" value="GH"/>
</dbReference>
<evidence type="ECO:0000256" key="1">
    <source>
        <dbReference type="ARBA" id="ARBA00008061"/>
    </source>
</evidence>
<dbReference type="SMART" id="SM00642">
    <property type="entry name" value="Aamy"/>
    <property type="match status" value="1"/>
</dbReference>
<comment type="similarity">
    <text evidence="1">Belongs to the glycosyl hydrolase 13 family.</text>
</comment>
<name>A0ABR2LMR0_9ASPA</name>
<keyword evidence="5" id="KW-1185">Reference proteome</keyword>
<protein>
    <recommendedName>
        <fullName evidence="2">1,4-alpha-D-glucan glucanohydrolase</fullName>
    </recommendedName>
</protein>
<dbReference type="InterPro" id="IPR006047">
    <property type="entry name" value="GH13_cat_dom"/>
</dbReference>
<sequence>MQSLHDKAQEAAFNDDVIRSGREILLQGFNWESHKHDWWDNLEKKVPDLAKFGFTSIWLPPTTQAVSPEGYLPQNLYSLNSCYGYEKQLKALLQKLCQHKVRSMADIVINHRVGTTQGQGGAFNCFDGIPIPWDEHAITSCSGGLGSLDAPVEVLPCGLEVMGLSPRSSLLQKCMEKGGGWQAAESGFLPLTVRTPLRELAPLLSIALSLLASRIDLLFARTVFTAPVRYDAKFVKMYVEQSKPIFSVGEYWDSCSYNSSNHADIFVPSFGVALRLTVKWGPRLKTPALTVGAPAVPFYENHEAATFPQDKWEQIQSDLIAVQGLESEEEFSVEDKLKELIDMVSYTEPSKTNLFKSLPGWNLPLPKL</sequence>
<gene>
    <name evidence="4" type="primary">AMY2</name>
    <name evidence="4" type="ORF">KSP40_PGU013238</name>
</gene>
<dbReference type="Proteomes" id="UP001412067">
    <property type="component" value="Unassembled WGS sequence"/>
</dbReference>
<organism evidence="4 5">
    <name type="scientific">Platanthera guangdongensis</name>
    <dbReference type="NCBI Taxonomy" id="2320717"/>
    <lineage>
        <taxon>Eukaryota</taxon>
        <taxon>Viridiplantae</taxon>
        <taxon>Streptophyta</taxon>
        <taxon>Embryophyta</taxon>
        <taxon>Tracheophyta</taxon>
        <taxon>Spermatophyta</taxon>
        <taxon>Magnoliopsida</taxon>
        <taxon>Liliopsida</taxon>
        <taxon>Asparagales</taxon>
        <taxon>Orchidaceae</taxon>
        <taxon>Orchidoideae</taxon>
        <taxon>Orchideae</taxon>
        <taxon>Orchidinae</taxon>
        <taxon>Platanthera</taxon>
    </lineage>
</organism>
<comment type="caution">
    <text evidence="4">The sequence shown here is derived from an EMBL/GenBank/DDBJ whole genome shotgun (WGS) entry which is preliminary data.</text>
</comment>
<dbReference type="EMBL" id="JBBWWR010000017">
    <property type="protein sequence ID" value="KAK8945629.1"/>
    <property type="molecule type" value="Genomic_DNA"/>
</dbReference>
<reference evidence="4 5" key="1">
    <citation type="journal article" date="2022" name="Nat. Plants">
        <title>Genomes of leafy and leafless Platanthera orchids illuminate the evolution of mycoheterotrophy.</title>
        <authorList>
            <person name="Li M.H."/>
            <person name="Liu K.W."/>
            <person name="Li Z."/>
            <person name="Lu H.C."/>
            <person name="Ye Q.L."/>
            <person name="Zhang D."/>
            <person name="Wang J.Y."/>
            <person name="Li Y.F."/>
            <person name="Zhong Z.M."/>
            <person name="Liu X."/>
            <person name="Yu X."/>
            <person name="Liu D.K."/>
            <person name="Tu X.D."/>
            <person name="Liu B."/>
            <person name="Hao Y."/>
            <person name="Liao X.Y."/>
            <person name="Jiang Y.T."/>
            <person name="Sun W.H."/>
            <person name="Chen J."/>
            <person name="Chen Y.Q."/>
            <person name="Ai Y."/>
            <person name="Zhai J.W."/>
            <person name="Wu S.S."/>
            <person name="Zhou Z."/>
            <person name="Hsiao Y.Y."/>
            <person name="Wu W.L."/>
            <person name="Chen Y.Y."/>
            <person name="Lin Y.F."/>
            <person name="Hsu J.L."/>
            <person name="Li C.Y."/>
            <person name="Wang Z.W."/>
            <person name="Zhao X."/>
            <person name="Zhong W.Y."/>
            <person name="Ma X.K."/>
            <person name="Ma L."/>
            <person name="Huang J."/>
            <person name="Chen G.Z."/>
            <person name="Huang M.Z."/>
            <person name="Huang L."/>
            <person name="Peng D.H."/>
            <person name="Luo Y.B."/>
            <person name="Zou S.Q."/>
            <person name="Chen S.P."/>
            <person name="Lan S."/>
            <person name="Tsai W.C."/>
            <person name="Van de Peer Y."/>
            <person name="Liu Z.J."/>
        </authorList>
    </citation>
    <scope>NUCLEOTIDE SEQUENCE [LARGE SCALE GENOMIC DNA]</scope>
    <source>
        <strain evidence="4">Lor288</strain>
    </source>
</reference>
<evidence type="ECO:0000313" key="5">
    <source>
        <dbReference type="Proteomes" id="UP001412067"/>
    </source>
</evidence>
<evidence type="ECO:0000313" key="4">
    <source>
        <dbReference type="EMBL" id="KAK8945629.1"/>
    </source>
</evidence>